<keyword evidence="3" id="KW-1185">Reference proteome</keyword>
<feature type="transmembrane region" description="Helical" evidence="1">
    <location>
        <begin position="52"/>
        <end position="75"/>
    </location>
</feature>
<dbReference type="InterPro" id="IPR009325">
    <property type="entry name" value="DUF983"/>
</dbReference>
<proteinExistence type="predicted"/>
<comment type="caution">
    <text evidence="2">The sequence shown here is derived from an EMBL/GenBank/DDBJ whole genome shotgun (WGS) entry which is preliminary data.</text>
</comment>
<sequence>MSKFNDIIEEKCPKCGEGKVFKSKGNLFLFRLPKMNDHCPVCDHKFEREPGFFYGAMYVSYGLTVAEMIAVYVIAHFFIEGFGGMLALIAFMAVALSMFNFRLSRMIWMHMFDSKEEKKEQV</sequence>
<dbReference type="Proteomes" id="UP000030129">
    <property type="component" value="Unassembled WGS sequence"/>
</dbReference>
<dbReference type="EMBL" id="JRLV01000003">
    <property type="protein sequence ID" value="KGO83617.1"/>
    <property type="molecule type" value="Genomic_DNA"/>
</dbReference>
<dbReference type="RefSeq" id="WP_035131150.1">
    <property type="nucleotide sequence ID" value="NZ_JRLV01000003.1"/>
</dbReference>
<dbReference type="eggNOG" id="COG5349">
    <property type="taxonomic scope" value="Bacteria"/>
</dbReference>
<name>A0A0A2LTG0_9FLAO</name>
<organism evidence="2 3">
    <name type="scientific">Flavobacterium beibuense F44-8</name>
    <dbReference type="NCBI Taxonomy" id="1406840"/>
    <lineage>
        <taxon>Bacteria</taxon>
        <taxon>Pseudomonadati</taxon>
        <taxon>Bacteroidota</taxon>
        <taxon>Flavobacteriia</taxon>
        <taxon>Flavobacteriales</taxon>
        <taxon>Flavobacteriaceae</taxon>
        <taxon>Flavobacterium</taxon>
    </lineage>
</organism>
<keyword evidence="1" id="KW-1133">Transmembrane helix</keyword>
<keyword evidence="1" id="KW-0472">Membrane</keyword>
<evidence type="ECO:0000256" key="1">
    <source>
        <dbReference type="SAM" id="Phobius"/>
    </source>
</evidence>
<dbReference type="Pfam" id="PF06170">
    <property type="entry name" value="DUF983"/>
    <property type="match status" value="1"/>
</dbReference>
<dbReference type="STRING" id="1406840.Q763_03370"/>
<reference evidence="2 3" key="1">
    <citation type="submission" date="2013-09" db="EMBL/GenBank/DDBJ databases">
        <authorList>
            <person name="Zeng Z."/>
            <person name="Chen C."/>
        </authorList>
    </citation>
    <scope>NUCLEOTIDE SEQUENCE [LARGE SCALE GENOMIC DNA]</scope>
    <source>
        <strain evidence="2 3">F44-8</strain>
    </source>
</reference>
<gene>
    <name evidence="2" type="ORF">Q763_03370</name>
</gene>
<feature type="transmembrane region" description="Helical" evidence="1">
    <location>
        <begin position="81"/>
        <end position="101"/>
    </location>
</feature>
<dbReference type="AlphaFoldDB" id="A0A0A2LTG0"/>
<evidence type="ECO:0008006" key="4">
    <source>
        <dbReference type="Google" id="ProtNLM"/>
    </source>
</evidence>
<accession>A0A0A2LTG0</accession>
<evidence type="ECO:0000313" key="3">
    <source>
        <dbReference type="Proteomes" id="UP000030129"/>
    </source>
</evidence>
<evidence type="ECO:0000313" key="2">
    <source>
        <dbReference type="EMBL" id="KGO83617.1"/>
    </source>
</evidence>
<protein>
    <recommendedName>
        <fullName evidence="4">DUF983 domain-containing protein</fullName>
    </recommendedName>
</protein>
<keyword evidence="1" id="KW-0812">Transmembrane</keyword>